<dbReference type="SUPFAM" id="SSF55729">
    <property type="entry name" value="Acyl-CoA N-acyltransferases (Nat)"/>
    <property type="match status" value="1"/>
</dbReference>
<keyword evidence="2" id="KW-0808">Transferase</keyword>
<evidence type="ECO:0000313" key="3">
    <source>
        <dbReference type="Proteomes" id="UP001279642"/>
    </source>
</evidence>
<dbReference type="EC" id="2.3.1.-" evidence="2"/>
<evidence type="ECO:0000259" key="1">
    <source>
        <dbReference type="PROSITE" id="PS51186"/>
    </source>
</evidence>
<comment type="caution">
    <text evidence="2">The sequence shown here is derived from an EMBL/GenBank/DDBJ whole genome shotgun (WGS) entry which is preliminary data.</text>
</comment>
<feature type="domain" description="N-acetyltransferase" evidence="1">
    <location>
        <begin position="19"/>
        <end position="175"/>
    </location>
</feature>
<gene>
    <name evidence="2" type="ORF">SMD27_15710</name>
</gene>
<dbReference type="InterPro" id="IPR003484">
    <property type="entry name" value="NodA"/>
</dbReference>
<dbReference type="GO" id="GO:0016746">
    <property type="term" value="F:acyltransferase activity"/>
    <property type="evidence" value="ECO:0007669"/>
    <property type="project" value="UniProtKB-KW"/>
</dbReference>
<dbReference type="Pfam" id="PF02474">
    <property type="entry name" value="NodA"/>
    <property type="match status" value="1"/>
</dbReference>
<keyword evidence="3" id="KW-1185">Reference proteome</keyword>
<protein>
    <submittedName>
        <fullName evidence="2">GNAT family N-acetyltransferase</fullName>
        <ecNumber evidence="2">2.3.1.-</ecNumber>
    </submittedName>
</protein>
<dbReference type="Gene3D" id="3.40.630.30">
    <property type="match status" value="1"/>
</dbReference>
<dbReference type="InterPro" id="IPR016181">
    <property type="entry name" value="Acyl_CoA_acyltransferase"/>
</dbReference>
<organism evidence="2 3">
    <name type="scientific">Dongia soli</name>
    <dbReference type="NCBI Taxonomy" id="600628"/>
    <lineage>
        <taxon>Bacteria</taxon>
        <taxon>Pseudomonadati</taxon>
        <taxon>Pseudomonadota</taxon>
        <taxon>Alphaproteobacteria</taxon>
        <taxon>Rhodospirillales</taxon>
        <taxon>Dongiaceae</taxon>
        <taxon>Dongia</taxon>
    </lineage>
</organism>
<sequence>MATSLDRLPSPLPLVARLIGENDLTAHDRQNIRSLLIAAFPQHQHLWTQQDSWGGPSEYRLLLMERTGRVAAHLGFARRLIKVGETTLLIAGIGAVAVLPDLQGQQVGKQLLRNLRQLLCTDLPVDFGFLQCRDAVVGFYDKAGFSRVAQQVRSFDPDKRLWQIDDAAAMVLPVGASIDAWPAHGIVDLMGMPW</sequence>
<evidence type="ECO:0000313" key="2">
    <source>
        <dbReference type="EMBL" id="MDY0884290.1"/>
    </source>
</evidence>
<dbReference type="Proteomes" id="UP001279642">
    <property type="component" value="Unassembled WGS sequence"/>
</dbReference>
<accession>A0ABU5ED47</accession>
<dbReference type="EMBL" id="JAXCLW010000004">
    <property type="protein sequence ID" value="MDY0884290.1"/>
    <property type="molecule type" value="Genomic_DNA"/>
</dbReference>
<dbReference type="PROSITE" id="PS51186">
    <property type="entry name" value="GNAT"/>
    <property type="match status" value="1"/>
</dbReference>
<reference evidence="2 3" key="1">
    <citation type="journal article" date="2016" name="Antonie Van Leeuwenhoek">
        <title>Dongia soli sp. nov., isolated from soil from Dokdo, Korea.</title>
        <authorList>
            <person name="Kim D.U."/>
            <person name="Lee H."/>
            <person name="Kim H."/>
            <person name="Kim S.G."/>
            <person name="Ka J.O."/>
        </authorList>
    </citation>
    <scope>NUCLEOTIDE SEQUENCE [LARGE SCALE GENOMIC DNA]</scope>
    <source>
        <strain evidence="2 3">D78</strain>
    </source>
</reference>
<keyword evidence="2" id="KW-0012">Acyltransferase</keyword>
<name>A0ABU5ED47_9PROT</name>
<proteinExistence type="predicted"/>
<dbReference type="InterPro" id="IPR000182">
    <property type="entry name" value="GNAT_dom"/>
</dbReference>
<dbReference type="RefSeq" id="WP_320509356.1">
    <property type="nucleotide sequence ID" value="NZ_JAXCLW010000004.1"/>
</dbReference>